<accession>A0A0C2XME0</accession>
<reference evidence="1 2" key="1">
    <citation type="submission" date="2014-04" db="EMBL/GenBank/DDBJ databases">
        <title>Evolutionary Origins and Diversification of the Mycorrhizal Mutualists.</title>
        <authorList>
            <consortium name="DOE Joint Genome Institute"/>
            <consortium name="Mycorrhizal Genomics Consortium"/>
            <person name="Kohler A."/>
            <person name="Kuo A."/>
            <person name="Nagy L.G."/>
            <person name="Floudas D."/>
            <person name="Copeland A."/>
            <person name="Barry K.W."/>
            <person name="Cichocki N."/>
            <person name="Veneault-Fourrey C."/>
            <person name="LaButti K."/>
            <person name="Lindquist E.A."/>
            <person name="Lipzen A."/>
            <person name="Lundell T."/>
            <person name="Morin E."/>
            <person name="Murat C."/>
            <person name="Riley R."/>
            <person name="Ohm R."/>
            <person name="Sun H."/>
            <person name="Tunlid A."/>
            <person name="Henrissat B."/>
            <person name="Grigoriev I.V."/>
            <person name="Hibbett D.S."/>
            <person name="Martin F."/>
        </authorList>
    </citation>
    <scope>NUCLEOTIDE SEQUENCE [LARGE SCALE GENOMIC DNA]</scope>
    <source>
        <strain evidence="1 2">Koide BX008</strain>
    </source>
</reference>
<gene>
    <name evidence="1" type="ORF">M378DRAFT_482432</name>
</gene>
<dbReference type="AlphaFoldDB" id="A0A0C2XME0"/>
<evidence type="ECO:0000313" key="2">
    <source>
        <dbReference type="Proteomes" id="UP000054549"/>
    </source>
</evidence>
<keyword evidence="2" id="KW-1185">Reference proteome</keyword>
<dbReference type="EMBL" id="KN818223">
    <property type="protein sequence ID" value="KIL70731.1"/>
    <property type="molecule type" value="Genomic_DNA"/>
</dbReference>
<evidence type="ECO:0000313" key="1">
    <source>
        <dbReference type="EMBL" id="KIL70731.1"/>
    </source>
</evidence>
<organism evidence="1 2">
    <name type="scientific">Amanita muscaria (strain Koide BX008)</name>
    <dbReference type="NCBI Taxonomy" id="946122"/>
    <lineage>
        <taxon>Eukaryota</taxon>
        <taxon>Fungi</taxon>
        <taxon>Dikarya</taxon>
        <taxon>Basidiomycota</taxon>
        <taxon>Agaricomycotina</taxon>
        <taxon>Agaricomycetes</taxon>
        <taxon>Agaricomycetidae</taxon>
        <taxon>Agaricales</taxon>
        <taxon>Pluteineae</taxon>
        <taxon>Amanitaceae</taxon>
        <taxon>Amanita</taxon>
    </lineage>
</organism>
<dbReference type="Proteomes" id="UP000054549">
    <property type="component" value="Unassembled WGS sequence"/>
</dbReference>
<dbReference type="HOGENOM" id="CLU_2426547_0_0_1"/>
<sequence>MVKESQLMYTSGPDQKESPPCVPVIYGEWTRLSEGGEKVELFVVPRMQSDLCYTLSHAEQILNHYVTSQETVVVGPRKNYAKIALYDECED</sequence>
<proteinExistence type="predicted"/>
<dbReference type="InParanoid" id="A0A0C2XME0"/>
<name>A0A0C2XME0_AMAMK</name>
<protein>
    <submittedName>
        <fullName evidence="1">Uncharacterized protein</fullName>
    </submittedName>
</protein>